<keyword evidence="2" id="KW-1185">Reference proteome</keyword>
<comment type="caution">
    <text evidence="1">The sequence shown here is derived from an EMBL/GenBank/DDBJ whole genome shotgun (WGS) entry which is preliminary data.</text>
</comment>
<sequence length="59" mass="6613">MHNLAFPSGSVFVTDTKKTKLGQTSALQQTTKHAFTLAKLNISRWLLKAALRPPERFQS</sequence>
<reference evidence="1 2" key="1">
    <citation type="submission" date="2019-05" db="EMBL/GenBank/DDBJ databases">
        <title>Another draft genome of Portunus trituberculatus and its Hox gene families provides insights of decapod evolution.</title>
        <authorList>
            <person name="Jeong J.-H."/>
            <person name="Song I."/>
            <person name="Kim S."/>
            <person name="Choi T."/>
            <person name="Kim D."/>
            <person name="Ryu S."/>
            <person name="Kim W."/>
        </authorList>
    </citation>
    <scope>NUCLEOTIDE SEQUENCE [LARGE SCALE GENOMIC DNA]</scope>
    <source>
        <tissue evidence="1">Muscle</tissue>
    </source>
</reference>
<evidence type="ECO:0000313" key="1">
    <source>
        <dbReference type="EMBL" id="MPC36615.1"/>
    </source>
</evidence>
<dbReference type="Proteomes" id="UP000324222">
    <property type="component" value="Unassembled WGS sequence"/>
</dbReference>
<evidence type="ECO:0000313" key="2">
    <source>
        <dbReference type="Proteomes" id="UP000324222"/>
    </source>
</evidence>
<organism evidence="1 2">
    <name type="scientific">Portunus trituberculatus</name>
    <name type="common">Swimming crab</name>
    <name type="synonym">Neptunus trituberculatus</name>
    <dbReference type="NCBI Taxonomy" id="210409"/>
    <lineage>
        <taxon>Eukaryota</taxon>
        <taxon>Metazoa</taxon>
        <taxon>Ecdysozoa</taxon>
        <taxon>Arthropoda</taxon>
        <taxon>Crustacea</taxon>
        <taxon>Multicrustacea</taxon>
        <taxon>Malacostraca</taxon>
        <taxon>Eumalacostraca</taxon>
        <taxon>Eucarida</taxon>
        <taxon>Decapoda</taxon>
        <taxon>Pleocyemata</taxon>
        <taxon>Brachyura</taxon>
        <taxon>Eubrachyura</taxon>
        <taxon>Portunoidea</taxon>
        <taxon>Portunidae</taxon>
        <taxon>Portuninae</taxon>
        <taxon>Portunus</taxon>
    </lineage>
</organism>
<gene>
    <name evidence="1" type="ORF">E2C01_030080</name>
</gene>
<accession>A0A5B7ET96</accession>
<dbReference type="EMBL" id="VSRR010003559">
    <property type="protein sequence ID" value="MPC36615.1"/>
    <property type="molecule type" value="Genomic_DNA"/>
</dbReference>
<protein>
    <submittedName>
        <fullName evidence="1">Uncharacterized protein</fullName>
    </submittedName>
</protein>
<proteinExistence type="predicted"/>
<name>A0A5B7ET96_PORTR</name>
<dbReference type="AlphaFoldDB" id="A0A5B7ET96"/>